<accession>A0A848LIZ0</accession>
<dbReference type="RefSeq" id="WP_169346977.1">
    <property type="nucleotide sequence ID" value="NZ_JABBJJ010000107.1"/>
</dbReference>
<dbReference type="Proteomes" id="UP000518300">
    <property type="component" value="Unassembled WGS sequence"/>
</dbReference>
<evidence type="ECO:0000256" key="2">
    <source>
        <dbReference type="SAM" id="MobiDB-lite"/>
    </source>
</evidence>
<dbReference type="AlphaFoldDB" id="A0A848LIZ0"/>
<keyword evidence="4" id="KW-1185">Reference proteome</keyword>
<keyword evidence="1" id="KW-0175">Coiled coil</keyword>
<evidence type="ECO:0000256" key="1">
    <source>
        <dbReference type="SAM" id="Coils"/>
    </source>
</evidence>
<evidence type="ECO:0000313" key="4">
    <source>
        <dbReference type="Proteomes" id="UP000518300"/>
    </source>
</evidence>
<sequence>MAATPAASQAPASGPTPATSSPPVDIAAPPGTPFVLQESRCLKAPCLICELRKVVKGTAATKDVKFATAPLQLNIIGLRSEESLSNRFDDVMAVFFQLLPPESGPAFEKALEPELLEDMKSRLSDLKKRPLGSFRYVACSEQGLWVVGLFTASTDPGFEDSPEKLEEQKAKLEEQLKAAEEKVKELSPREKELTEAHDKAKSARAALLAKRKKDAPPPKPELPAALKDIEAPTMDAGSLNTYMQNVKKRLDELAAAKKVQKTHPGLIQEKQTALDEKVHKNEVQKTNMLTFQRHKGWVEQGRAIVPVGHHAGKYRFYLHKAGGKGETFPRATVALAISEIENGLRIYSVKYLCTASQKVLGGTFVKGKGKDAVYLTRELRQLWPDAGAVQHYAPGAATLELVDKEPPEGQKSLPAGTPPREVFLVEDGGKKRTLLPLEARVVITDPIYGTNIHRAHNLGLSDDRTKLVGYAAGPDTEVNGWSEGCQTFTDFFEFNAFIRLSAISKRWRCASKDPMCIGADACKRLVAGPGRTVEKESDMARGEKELLERYKETYICRALAADCRKEAEGPQAQLEKLRKERAALELTPEEQAQLEALEARRDQTATAKARAANPKVQPLTKKEEGLLSNLASQRAKSQAPETAAQIQKLDTRIQELTTQQQPLVDCALDAENEVRLAELPDEIIDARKRVSALEKEVERLQAQLDAVPEKGKKPLSPKARAGIEALLKEKKEGNEGLDKAQAKQKALEEEQAEREKTRGLDEATLRRMREFLRERAQHFRADFVRSCDLYGTCKVKFDYTLVEMAAPRLEELKSQFKDDANKPWTGGFVMGQEPVAQGG</sequence>
<comment type="caution">
    <text evidence="3">The sequence shown here is derived from an EMBL/GenBank/DDBJ whole genome shotgun (WGS) entry which is preliminary data.</text>
</comment>
<dbReference type="EMBL" id="JABBJJ010000107">
    <property type="protein sequence ID" value="NMO17697.1"/>
    <property type="molecule type" value="Genomic_DNA"/>
</dbReference>
<feature type="coiled-coil region" evidence="1">
    <location>
        <begin position="676"/>
        <end position="760"/>
    </location>
</feature>
<name>A0A848LIZ0_9BACT</name>
<feature type="region of interest" description="Disordered" evidence="2">
    <location>
        <begin position="1"/>
        <end position="26"/>
    </location>
</feature>
<feature type="compositionally biased region" description="Low complexity" evidence="2">
    <location>
        <begin position="1"/>
        <end position="23"/>
    </location>
</feature>
<reference evidence="3 4" key="1">
    <citation type="submission" date="2020-04" db="EMBL/GenBank/DDBJ databases">
        <title>Draft genome of Pyxidicoccus fallax type strain.</title>
        <authorList>
            <person name="Whitworth D.E."/>
        </authorList>
    </citation>
    <scope>NUCLEOTIDE SEQUENCE [LARGE SCALE GENOMIC DNA]</scope>
    <source>
        <strain evidence="3 4">DSM 14698</strain>
    </source>
</reference>
<gene>
    <name evidence="3" type="ORF">HG543_22980</name>
</gene>
<organism evidence="3 4">
    <name type="scientific">Pyxidicoccus fallax</name>
    <dbReference type="NCBI Taxonomy" id="394095"/>
    <lineage>
        <taxon>Bacteria</taxon>
        <taxon>Pseudomonadati</taxon>
        <taxon>Myxococcota</taxon>
        <taxon>Myxococcia</taxon>
        <taxon>Myxococcales</taxon>
        <taxon>Cystobacterineae</taxon>
        <taxon>Myxococcaceae</taxon>
        <taxon>Pyxidicoccus</taxon>
    </lineage>
</organism>
<proteinExistence type="predicted"/>
<evidence type="ECO:0000313" key="3">
    <source>
        <dbReference type="EMBL" id="NMO17697.1"/>
    </source>
</evidence>
<feature type="coiled-coil region" evidence="1">
    <location>
        <begin position="162"/>
        <end position="189"/>
    </location>
</feature>
<protein>
    <submittedName>
        <fullName evidence="3">Uncharacterized protein</fullName>
    </submittedName>
</protein>